<dbReference type="PANTHER" id="PTHR43699">
    <property type="entry name" value="3-DEHYDROQUINATE DEHYDRATASE"/>
    <property type="match status" value="1"/>
</dbReference>
<dbReference type="AlphaFoldDB" id="A0A0L0QML3"/>
<dbReference type="InterPro" id="IPR001381">
    <property type="entry name" value="DHquinase_I"/>
</dbReference>
<dbReference type="CDD" id="cd00502">
    <property type="entry name" value="DHQase_I"/>
    <property type="match status" value="1"/>
</dbReference>
<dbReference type="GO" id="GO:0046279">
    <property type="term" value="P:3,4-dihydroxybenzoate biosynthetic process"/>
    <property type="evidence" value="ECO:0007669"/>
    <property type="project" value="UniProtKB-ARBA"/>
</dbReference>
<dbReference type="OrthoDB" id="9813659at2"/>
<evidence type="ECO:0000256" key="1">
    <source>
        <dbReference type="ARBA" id="ARBA00001864"/>
    </source>
</evidence>
<dbReference type="PANTHER" id="PTHR43699:SF1">
    <property type="entry name" value="3-DEHYDROQUINATE DEHYDRATASE"/>
    <property type="match status" value="1"/>
</dbReference>
<dbReference type="EC" id="4.2.1.10" evidence="5"/>
<name>A0A0L0QML3_VIRPA</name>
<evidence type="ECO:0000256" key="3">
    <source>
        <dbReference type="ARBA" id="ARBA00023239"/>
    </source>
</evidence>
<dbReference type="InterPro" id="IPR013785">
    <property type="entry name" value="Aldolase_TIM"/>
</dbReference>
<keyword evidence="3 5" id="KW-0456">Lyase</keyword>
<gene>
    <name evidence="5" type="primary">aroD</name>
    <name evidence="6" type="ORF">AFK71_15385</name>
</gene>
<reference evidence="7" key="1">
    <citation type="submission" date="2015-07" db="EMBL/GenBank/DDBJ databases">
        <title>Fjat-10053 dsm26.</title>
        <authorList>
            <person name="Liu B."/>
            <person name="Wang J."/>
            <person name="Zhu Y."/>
            <person name="Liu G."/>
            <person name="Chen Q."/>
            <person name="Chen Z."/>
            <person name="Lan J."/>
            <person name="Che J."/>
            <person name="Ge C."/>
            <person name="Shi H."/>
            <person name="Pan Z."/>
            <person name="Liu X."/>
        </authorList>
    </citation>
    <scope>NUCLEOTIDE SEQUENCE [LARGE SCALE GENOMIC DNA]</scope>
    <source>
        <strain evidence="7">DSM 26</strain>
    </source>
</reference>
<comment type="pathway">
    <text evidence="5">Metabolic intermediate biosynthesis; chorismate biosynthesis; chorismate from D-erythrose 4-phosphate and phosphoenolpyruvate: step 3/7.</text>
</comment>
<dbReference type="PATRIC" id="fig|1473.5.peg.1742"/>
<dbReference type="GO" id="GO:0009423">
    <property type="term" value="P:chorismate biosynthetic process"/>
    <property type="evidence" value="ECO:0007669"/>
    <property type="project" value="UniProtKB-UniRule"/>
</dbReference>
<keyword evidence="4 5" id="KW-0704">Schiff base</keyword>
<dbReference type="RefSeq" id="WP_050352362.1">
    <property type="nucleotide sequence ID" value="NZ_BOSN01000008.1"/>
</dbReference>
<dbReference type="Pfam" id="PF01487">
    <property type="entry name" value="DHquinase_I"/>
    <property type="match status" value="1"/>
</dbReference>
<dbReference type="SUPFAM" id="SSF51569">
    <property type="entry name" value="Aldolase"/>
    <property type="match status" value="1"/>
</dbReference>
<dbReference type="NCBIfam" id="TIGR01093">
    <property type="entry name" value="aroD"/>
    <property type="match status" value="1"/>
</dbReference>
<dbReference type="Gene3D" id="3.20.20.70">
    <property type="entry name" value="Aldolase class I"/>
    <property type="match status" value="1"/>
</dbReference>
<comment type="caution">
    <text evidence="5">Lacks conserved residue(s) required for the propagation of feature annotation.</text>
</comment>
<comment type="similarity">
    <text evidence="5">Belongs to the type-I 3-dehydroquinase family.</text>
</comment>
<sequence>METVTVKDVHIGEGMPKIIVPIMGATLQEIKQEITEAKREKPDMMEWRADALSAGDNLEEILRVLAQIRPLIEDVPLLFTFRTYKEGGQKEVTLEYYDQLLNQAIESGLIDLIDIEFFTEKKIRDKLVRQASKRHVMVILSNHDFQTTPTNDDMLSRLKGMQDAGADIAKLAVMPRDAEDVLRLLQVAAKMKATYAQKPFITIAMGPLGILSRIGGELVGSAASFGSGMQASAPGQLSATELKNLLQMMHRYLQK</sequence>
<dbReference type="GO" id="GO:0003855">
    <property type="term" value="F:3-dehydroquinate dehydratase activity"/>
    <property type="evidence" value="ECO:0007669"/>
    <property type="project" value="UniProtKB-UniRule"/>
</dbReference>
<dbReference type="GeneID" id="66871112"/>
<keyword evidence="5" id="KW-0028">Amino-acid biosynthesis</keyword>
<evidence type="ECO:0000313" key="6">
    <source>
        <dbReference type="EMBL" id="KNE19806.1"/>
    </source>
</evidence>
<dbReference type="FunFam" id="3.20.20.70:FF:000047">
    <property type="entry name" value="3-dehydroquinate dehydratase"/>
    <property type="match status" value="1"/>
</dbReference>
<dbReference type="GO" id="GO:0008652">
    <property type="term" value="P:amino acid biosynthetic process"/>
    <property type="evidence" value="ECO:0007669"/>
    <property type="project" value="UniProtKB-KW"/>
</dbReference>
<feature type="binding site" evidence="5">
    <location>
        <position position="213"/>
    </location>
    <ligand>
        <name>3-dehydroquinate</name>
        <dbReference type="ChEBI" id="CHEBI:32364"/>
    </ligand>
</feature>
<feature type="active site" description="Proton donor/acceptor" evidence="5">
    <location>
        <position position="143"/>
    </location>
</feature>
<accession>A0A0L0QML3</accession>
<comment type="subunit">
    <text evidence="5">Homodimer.</text>
</comment>
<dbReference type="GO" id="GO:0009073">
    <property type="term" value="P:aromatic amino acid family biosynthetic process"/>
    <property type="evidence" value="ECO:0007669"/>
    <property type="project" value="UniProtKB-KW"/>
</dbReference>
<comment type="caution">
    <text evidence="6">The sequence shown here is derived from an EMBL/GenBank/DDBJ whole genome shotgun (WGS) entry which is preliminary data.</text>
</comment>
<dbReference type="UniPathway" id="UPA00053">
    <property type="reaction ID" value="UER00086"/>
</dbReference>
<protein>
    <recommendedName>
        <fullName evidence="5">3-dehydroquinate dehydratase</fullName>
        <shortName evidence="5">3-dehydroquinase</shortName>
        <ecNumber evidence="5">4.2.1.10</ecNumber>
    </recommendedName>
    <alternativeName>
        <fullName evidence="5">Type I DHQase</fullName>
    </alternativeName>
    <alternativeName>
        <fullName evidence="5">Type I dehydroquinase</fullName>
        <shortName evidence="5">DHQ1</shortName>
    </alternativeName>
</protein>
<feature type="binding site" evidence="5">
    <location>
        <position position="232"/>
    </location>
    <ligand>
        <name>3-dehydroquinate</name>
        <dbReference type="ChEBI" id="CHEBI:32364"/>
    </ligand>
</feature>
<evidence type="ECO:0000256" key="5">
    <source>
        <dbReference type="HAMAP-Rule" id="MF_00214"/>
    </source>
</evidence>
<keyword evidence="2 5" id="KW-0057">Aromatic amino acid biosynthesis</keyword>
<feature type="binding site" evidence="5">
    <location>
        <position position="236"/>
    </location>
    <ligand>
        <name>3-dehydroquinate</name>
        <dbReference type="ChEBI" id="CHEBI:32364"/>
    </ligand>
</feature>
<dbReference type="Proteomes" id="UP000036780">
    <property type="component" value="Unassembled WGS sequence"/>
</dbReference>
<feature type="binding site" evidence="5">
    <location>
        <begin position="46"/>
        <end position="48"/>
    </location>
    <ligand>
        <name>3-dehydroquinate</name>
        <dbReference type="ChEBI" id="CHEBI:32364"/>
    </ligand>
</feature>
<dbReference type="InterPro" id="IPR050146">
    <property type="entry name" value="Type-I_3-dehydroquinase"/>
</dbReference>
<evidence type="ECO:0000313" key="7">
    <source>
        <dbReference type="Proteomes" id="UP000036780"/>
    </source>
</evidence>
<dbReference type="HAMAP" id="MF_00214">
    <property type="entry name" value="AroD"/>
    <property type="match status" value="1"/>
</dbReference>
<keyword evidence="7" id="KW-1185">Reference proteome</keyword>
<organism evidence="6 7">
    <name type="scientific">Virgibacillus pantothenticus</name>
    <dbReference type="NCBI Taxonomy" id="1473"/>
    <lineage>
        <taxon>Bacteria</taxon>
        <taxon>Bacillati</taxon>
        <taxon>Bacillota</taxon>
        <taxon>Bacilli</taxon>
        <taxon>Bacillales</taxon>
        <taxon>Bacillaceae</taxon>
        <taxon>Virgibacillus</taxon>
    </lineage>
</organism>
<evidence type="ECO:0000256" key="2">
    <source>
        <dbReference type="ARBA" id="ARBA00023141"/>
    </source>
</evidence>
<comment type="function">
    <text evidence="5">Involved in the third step of the chorismate pathway, which leads to the biosynthesis of aromatic amino acids. Catalyzes the cis-dehydration of 3-dehydroquinate (DHQ) and introduces the first double bond of the aromatic ring to yield 3-dehydroshikimate.</text>
</comment>
<proteinExistence type="inferred from homology"/>
<feature type="active site" description="Schiff-base intermediate with substrate" evidence="5">
    <location>
        <position position="170"/>
    </location>
</feature>
<dbReference type="EMBL" id="LGTO01000007">
    <property type="protein sequence ID" value="KNE19806.1"/>
    <property type="molecule type" value="Genomic_DNA"/>
</dbReference>
<comment type="catalytic activity">
    <reaction evidence="1 5">
        <text>3-dehydroquinate = 3-dehydroshikimate + H2O</text>
        <dbReference type="Rhea" id="RHEA:21096"/>
        <dbReference type="ChEBI" id="CHEBI:15377"/>
        <dbReference type="ChEBI" id="CHEBI:16630"/>
        <dbReference type="ChEBI" id="CHEBI:32364"/>
        <dbReference type="EC" id="4.2.1.10"/>
    </reaction>
</comment>
<evidence type="ECO:0000256" key="4">
    <source>
        <dbReference type="ARBA" id="ARBA00023270"/>
    </source>
</evidence>
<feature type="binding site" evidence="5">
    <location>
        <position position="82"/>
    </location>
    <ligand>
        <name>3-dehydroquinate</name>
        <dbReference type="ChEBI" id="CHEBI:32364"/>
    </ligand>
</feature>